<organism evidence="2 3">
    <name type="scientific">Haemonchus contortus</name>
    <name type="common">Barber pole worm</name>
    <dbReference type="NCBI Taxonomy" id="6289"/>
    <lineage>
        <taxon>Eukaryota</taxon>
        <taxon>Metazoa</taxon>
        <taxon>Ecdysozoa</taxon>
        <taxon>Nematoda</taxon>
        <taxon>Chromadorea</taxon>
        <taxon>Rhabditida</taxon>
        <taxon>Rhabditina</taxon>
        <taxon>Rhabditomorpha</taxon>
        <taxon>Strongyloidea</taxon>
        <taxon>Trichostrongylidae</taxon>
        <taxon>Haemonchus</taxon>
    </lineage>
</organism>
<feature type="compositionally biased region" description="Basic and acidic residues" evidence="1">
    <location>
        <begin position="69"/>
        <end position="106"/>
    </location>
</feature>
<name>A0A7I4YRZ5_HAECO</name>
<accession>A0A7I4YRZ5</accession>
<dbReference type="WBParaSite" id="HCON_00139110-00001">
    <property type="protein sequence ID" value="HCON_00139110-00001"/>
    <property type="gene ID" value="HCON_00139110"/>
</dbReference>
<keyword evidence="2" id="KW-1185">Reference proteome</keyword>
<protein>
    <submittedName>
        <fullName evidence="3">Lupus La protein</fullName>
    </submittedName>
</protein>
<sequence>MLDDSAKKAKKGEKKSSEDYVRVKLSGDSDSKEDVKNEQNPEKDGELPDAGNEKEEYREIVRKVIPIFKKPEKKNEMRGTSLKEKQPNELMDLRRNSPRQRNDGKKVSPRKSPTGSDKRRKEHGHRRHGEE</sequence>
<feature type="compositionally biased region" description="Basic residues" evidence="1">
    <location>
        <begin position="118"/>
        <end position="131"/>
    </location>
</feature>
<dbReference type="Proteomes" id="UP000025227">
    <property type="component" value="Unplaced"/>
</dbReference>
<reference evidence="3" key="1">
    <citation type="submission" date="2020-12" db="UniProtKB">
        <authorList>
            <consortium name="WormBaseParasite"/>
        </authorList>
    </citation>
    <scope>IDENTIFICATION</scope>
    <source>
        <strain evidence="3">MHco3</strain>
    </source>
</reference>
<evidence type="ECO:0000256" key="1">
    <source>
        <dbReference type="SAM" id="MobiDB-lite"/>
    </source>
</evidence>
<proteinExistence type="predicted"/>
<evidence type="ECO:0000313" key="2">
    <source>
        <dbReference type="Proteomes" id="UP000025227"/>
    </source>
</evidence>
<feature type="region of interest" description="Disordered" evidence="1">
    <location>
        <begin position="1"/>
        <end position="131"/>
    </location>
</feature>
<evidence type="ECO:0000313" key="3">
    <source>
        <dbReference type="WBParaSite" id="HCON_00139110-00001"/>
    </source>
</evidence>
<dbReference type="AlphaFoldDB" id="A0A7I4YRZ5"/>
<feature type="compositionally biased region" description="Basic and acidic residues" evidence="1">
    <location>
        <begin position="14"/>
        <end position="62"/>
    </location>
</feature>